<name>A0A292YKS7_9BACL</name>
<organism evidence="1 2">
    <name type="scientific">Effusibacillus lacus</name>
    <dbReference type="NCBI Taxonomy" id="1348429"/>
    <lineage>
        <taxon>Bacteria</taxon>
        <taxon>Bacillati</taxon>
        <taxon>Bacillota</taxon>
        <taxon>Bacilli</taxon>
        <taxon>Bacillales</taxon>
        <taxon>Alicyclobacillaceae</taxon>
        <taxon>Effusibacillus</taxon>
    </lineage>
</organism>
<reference evidence="2" key="1">
    <citation type="submission" date="2017-07" db="EMBL/GenBank/DDBJ databases">
        <title>Draft genome sequence of Effusibacillus lacus strain skLN1.</title>
        <authorList>
            <person name="Watanabe M."/>
            <person name="Kojima H."/>
            <person name="Fukui M."/>
        </authorList>
    </citation>
    <scope>NUCLEOTIDE SEQUENCE [LARGE SCALE GENOMIC DNA]</scope>
    <source>
        <strain evidence="2">skLN1</strain>
    </source>
</reference>
<gene>
    <name evidence="1" type="ORF">EFBL_1401</name>
</gene>
<dbReference type="Proteomes" id="UP000217785">
    <property type="component" value="Unassembled WGS sequence"/>
</dbReference>
<protein>
    <submittedName>
        <fullName evidence="1">Uncharacterized protein</fullName>
    </submittedName>
</protein>
<sequence length="58" mass="6836">MEMQTPLPLPPQQVKQLAHLKAKELGLDYLVRHDLANHHLQNSRKHTFIVTRKSHNYL</sequence>
<keyword evidence="2" id="KW-1185">Reference proteome</keyword>
<dbReference type="EMBL" id="BDUF01000029">
    <property type="protein sequence ID" value="GAX89776.1"/>
    <property type="molecule type" value="Genomic_DNA"/>
</dbReference>
<proteinExistence type="predicted"/>
<comment type="caution">
    <text evidence="1">The sequence shown here is derived from an EMBL/GenBank/DDBJ whole genome shotgun (WGS) entry which is preliminary data.</text>
</comment>
<accession>A0A292YKS7</accession>
<dbReference type="AlphaFoldDB" id="A0A292YKS7"/>
<evidence type="ECO:0000313" key="2">
    <source>
        <dbReference type="Proteomes" id="UP000217785"/>
    </source>
</evidence>
<dbReference type="RefSeq" id="WP_165912513.1">
    <property type="nucleotide sequence ID" value="NZ_BDUF01000029.1"/>
</dbReference>
<evidence type="ECO:0000313" key="1">
    <source>
        <dbReference type="EMBL" id="GAX89776.1"/>
    </source>
</evidence>